<comment type="caution">
    <text evidence="6">The sequence shown here is derived from an EMBL/GenBank/DDBJ whole genome shotgun (WGS) entry which is preliminary data.</text>
</comment>
<evidence type="ECO:0000256" key="2">
    <source>
        <dbReference type="ARBA" id="ARBA00023242"/>
    </source>
</evidence>
<dbReference type="InterPro" id="IPR023801">
    <property type="entry name" value="His_deacetylse_dom"/>
</dbReference>
<dbReference type="SMART" id="SM01340">
    <property type="entry name" value="DNA_mis_repair"/>
    <property type="match status" value="1"/>
</dbReference>
<dbReference type="InterPro" id="IPR014721">
    <property type="entry name" value="Ribsml_uS5_D2-typ_fold_subgr"/>
</dbReference>
<dbReference type="InterPro" id="IPR013507">
    <property type="entry name" value="DNA_mismatch_S5_2-like"/>
</dbReference>
<gene>
    <name evidence="6" type="primary">hda-6</name>
    <name evidence="6" type="ORF">GZH46_00701</name>
</gene>
<dbReference type="Gene3D" id="3.40.800.20">
    <property type="entry name" value="Histone deacetylase domain"/>
    <property type="match status" value="2"/>
</dbReference>
<comment type="catalytic activity">
    <reaction evidence="3">
        <text>N(6)-acetyl-L-lysyl-[histone] + H2O = L-lysyl-[histone] + acetate</text>
        <dbReference type="Rhea" id="RHEA:58196"/>
        <dbReference type="Rhea" id="RHEA-COMP:9845"/>
        <dbReference type="Rhea" id="RHEA-COMP:11338"/>
        <dbReference type="ChEBI" id="CHEBI:15377"/>
        <dbReference type="ChEBI" id="CHEBI:29969"/>
        <dbReference type="ChEBI" id="CHEBI:30089"/>
        <dbReference type="ChEBI" id="CHEBI:61930"/>
        <dbReference type="EC" id="3.5.1.98"/>
    </reaction>
</comment>
<dbReference type="SUPFAM" id="SSF52768">
    <property type="entry name" value="Arginase/deacetylase"/>
    <property type="match status" value="2"/>
</dbReference>
<dbReference type="Pfam" id="PF00106">
    <property type="entry name" value="adh_short"/>
    <property type="match status" value="1"/>
</dbReference>
<keyword evidence="2" id="KW-0539">Nucleus</keyword>
<protein>
    <submittedName>
        <fullName evidence="6">Histone deacetylase 6</fullName>
    </submittedName>
</protein>
<feature type="non-terminal residue" evidence="6">
    <location>
        <position position="1"/>
    </location>
</feature>
<dbReference type="PANTHER" id="PTHR10625:SF43">
    <property type="entry name" value="POLYAMINE DEACETYLASE HDAC10"/>
    <property type="match status" value="1"/>
</dbReference>
<comment type="subcellular location">
    <subcellularLocation>
        <location evidence="1">Nucleus</location>
    </subcellularLocation>
</comment>
<dbReference type="InterPro" id="IPR000286">
    <property type="entry name" value="HDACs"/>
</dbReference>
<feature type="compositionally biased region" description="Polar residues" evidence="4">
    <location>
        <begin position="398"/>
        <end position="407"/>
    </location>
</feature>
<dbReference type="Gene3D" id="3.30.230.10">
    <property type="match status" value="1"/>
</dbReference>
<name>A0ABQ7SBH9_9ACAR</name>
<dbReference type="PRINTS" id="PR01270">
    <property type="entry name" value="HDASUPER"/>
</dbReference>
<dbReference type="PANTHER" id="PTHR10625">
    <property type="entry name" value="HISTONE DEACETYLASE HDAC1-RELATED"/>
    <property type="match status" value="1"/>
</dbReference>
<dbReference type="Gene3D" id="3.40.50.720">
    <property type="entry name" value="NAD(P)-binding Rossmann-like Domain"/>
    <property type="match status" value="1"/>
</dbReference>
<dbReference type="Pfam" id="PF01119">
    <property type="entry name" value="DNA_mis_repair"/>
    <property type="match status" value="1"/>
</dbReference>
<dbReference type="InterPro" id="IPR036291">
    <property type="entry name" value="NAD(P)-bd_dom_sf"/>
</dbReference>
<dbReference type="SUPFAM" id="SSF51735">
    <property type="entry name" value="NAD(P)-binding Rossmann-fold domains"/>
    <property type="match status" value="1"/>
</dbReference>
<dbReference type="EMBL" id="JAIFTH010000082">
    <property type="protein sequence ID" value="KAG9510751.1"/>
    <property type="molecule type" value="Genomic_DNA"/>
</dbReference>
<organism evidence="6 7">
    <name type="scientific">Fragariocoptes setiger</name>
    <dbReference type="NCBI Taxonomy" id="1670756"/>
    <lineage>
        <taxon>Eukaryota</taxon>
        <taxon>Metazoa</taxon>
        <taxon>Ecdysozoa</taxon>
        <taxon>Arthropoda</taxon>
        <taxon>Chelicerata</taxon>
        <taxon>Arachnida</taxon>
        <taxon>Acari</taxon>
        <taxon>Acariformes</taxon>
        <taxon>Trombidiformes</taxon>
        <taxon>Prostigmata</taxon>
        <taxon>Eupodina</taxon>
        <taxon>Eriophyoidea</taxon>
        <taxon>Phytoptidae</taxon>
        <taxon>Fragariocoptes</taxon>
    </lineage>
</organism>
<dbReference type="InterPro" id="IPR036890">
    <property type="entry name" value="HATPase_C_sf"/>
</dbReference>
<dbReference type="Proteomes" id="UP000825002">
    <property type="component" value="Unassembled WGS sequence"/>
</dbReference>
<accession>A0ABQ7SBH9</accession>
<dbReference type="InterPro" id="IPR020568">
    <property type="entry name" value="Ribosomal_Su5_D2-typ_SF"/>
</dbReference>
<reference evidence="6 7" key="1">
    <citation type="submission" date="2020-10" db="EMBL/GenBank/DDBJ databases">
        <authorList>
            <person name="Klimov P.B."/>
            <person name="Dyachkov S.M."/>
            <person name="Chetverikov P.E."/>
        </authorList>
    </citation>
    <scope>NUCLEOTIDE SEQUENCE [LARGE SCALE GENOMIC DNA]</scope>
    <source>
        <strain evidence="6">BMOC 18-1129-001#AD2665</strain>
        <tissue evidence="6">Entire mites</tissue>
    </source>
</reference>
<dbReference type="Gene3D" id="3.30.565.10">
    <property type="entry name" value="Histidine kinase-like ATPase, C-terminal domain"/>
    <property type="match status" value="1"/>
</dbReference>
<dbReference type="InterPro" id="IPR023696">
    <property type="entry name" value="Ureohydrolase_dom_sf"/>
</dbReference>
<dbReference type="Pfam" id="PF13589">
    <property type="entry name" value="HATPase_c_3"/>
    <property type="match status" value="1"/>
</dbReference>
<dbReference type="SUPFAM" id="SSF55874">
    <property type="entry name" value="ATPase domain of HSP90 chaperone/DNA topoisomerase II/histidine kinase"/>
    <property type="match status" value="1"/>
</dbReference>
<dbReference type="InterPro" id="IPR002099">
    <property type="entry name" value="MutL/Mlh/PMS"/>
</dbReference>
<dbReference type="SUPFAM" id="SSF54211">
    <property type="entry name" value="Ribosomal protein S5 domain 2-like"/>
    <property type="match status" value="1"/>
</dbReference>
<dbReference type="Pfam" id="PF00850">
    <property type="entry name" value="Hist_deacetyl"/>
    <property type="match status" value="2"/>
</dbReference>
<dbReference type="InterPro" id="IPR002347">
    <property type="entry name" value="SDR_fam"/>
</dbReference>
<evidence type="ECO:0000313" key="7">
    <source>
        <dbReference type="Proteomes" id="UP000825002"/>
    </source>
</evidence>
<dbReference type="CDD" id="cd16926">
    <property type="entry name" value="HATPase_MutL-MLH-PMS-like"/>
    <property type="match status" value="1"/>
</dbReference>
<dbReference type="PROSITE" id="PS00058">
    <property type="entry name" value="DNA_MISMATCH_REPAIR_1"/>
    <property type="match status" value="1"/>
</dbReference>
<proteinExistence type="predicted"/>
<dbReference type="InterPro" id="IPR037138">
    <property type="entry name" value="His_deacetylse_dom_sf"/>
</dbReference>
<dbReference type="InterPro" id="IPR032189">
    <property type="entry name" value="Mlh1_C"/>
</dbReference>
<evidence type="ECO:0000256" key="1">
    <source>
        <dbReference type="ARBA" id="ARBA00004123"/>
    </source>
</evidence>
<dbReference type="InterPro" id="IPR014762">
    <property type="entry name" value="DNA_mismatch_repair_CS"/>
</dbReference>
<evidence type="ECO:0000256" key="4">
    <source>
        <dbReference type="SAM" id="MobiDB-lite"/>
    </source>
</evidence>
<dbReference type="NCBIfam" id="TIGR00585">
    <property type="entry name" value="mutl"/>
    <property type="match status" value="1"/>
</dbReference>
<sequence length="1820" mass="204906">LGPPINDVVYPIIKCLDKTVVNKIAAGEIIHRPVNAVKEMIENSLDAGATNIQVIISNGGLDGITIIDNGHGIARENAELLCRRYSTSKLDSIESLRRMVTYGFRGEALASISAVSTLHVTSYCKQADSIGWEATYTNGTLIELPKDKSLPHCGTQFSITNLFDSGTNRKCTLQSIPEERRLIHEMMTRYAIHLCSRVTMSLRESNSSDNLLCSIAPMDIRSCIGSFFGIDVEKNSIPIEAKDERRNMSATLVISAATTIKRFVFILFVNGRLVDCPELKGSIDQVLTDHYGHKSTPFVYASLQVNPHDLDVNAHPSKTYVVLHYQNEMNDLICDKVKARLTQTLDSQDLKLNDTVSFTQISLTDIIETPIFKKKTLLNGSSVIKQKASPAPKDEPLSQPSNSSQNFDESRVKLLAPAALSQSPVMTKVRPSHTIHNDHKERKLTHITNFSAEPMINVYDSPEVRPTQKSMLSDVTSQPAPIRRQLKLKSVLQLRSLVTTDIDKPFTNFLRESSYVGTFSSTQTLVQRSTKLYVIDFELISSEIYYQVYLFNFGDFDRFRIDFCNVNLDGLISFYFSFAAKHDIDVSKMRYKTPASVMKILLSHKEMLSDYFSLDIEESGVKSLPVLVHNYSPNLTYLPKFLVETANRVNWSNEIDCFRTFGRVLADFYAQPPCCLYREADRKRWHQMIERILFPFIKQYLHVPMHLFDSGCFKKVADTEDLYKELAEDENVTIRTWNKKRRPTGLVFDDSMKLHDCLWIDADESPQRYDCILQRFKELNLVNQCQLITPRSATKEEILLAHSEEYYEQVAKTKTFTGPDGLEQLKEVSSNYDGVYFNEHTYDVAMLAAGSCIELAEAVMSDKLDNGFALVRTPGHHAMRNEANGYCIFNNASIVAKNAIAKYGRKRVLIIDWDIHHGQGTQSFFYDDDRVMYVSIHRYELGKFWPELIESNYNFTGANAGKGYNINVPLNELAMTDGDFLAIWFNLIMPIATEFNPEFVIVSAGYDAAIGDPEGLMRLKPVTYHIMCHSLMSLANGRLVCLLEGGYNLLSLAEGAMHTLRALLGYPCSPLNSGYLEFNMHESARNTILDAIWALRHKWKSLCLQGEFTRQDPDSAVTPGGSETRPKYLPVVEYQGTVSYAEEKPTSYDINGVKCEKNFEQQAALNDEILKITANTDLGVPECFSYYRTQLLFHEDMDRHECTSSHPERPARCRSFIKSIKASGLVERCQIGNPRRATIEELSLVHSIDYIKKLEQTQSMSKKELTAMARKCDSIYLNQHSYDCALLAAGCALEAVESVMERRSINAFVMIRPPGHHAGKDYAAGFCFFNNVVVAGYHALKRYPNLCKKVLIFDYDVHHGDGVQKLVAGDDRFLYISLHRFDDGAAYPGTQLSNYKTGNKNIINIPWNDHIMTETEYMIAMFNIVLPCAYEFNPDLVLISSGFDAATNDPLGQYKVNPTAYSHFIHHLMPLASGKLVVCLEGGYDLEAISKASTAVLCSLLGDSPEPLKMNVPSEAAKITMRNVISYQKSFYKCLAFDVDLPNDELAGKVVWITGASSGIGEYVAYELAKSGCLLALSGTDEVRLNTVRQLGGGNEKAVLVVPFNITDFNRHKACMDKVLHRFSKIDILFNNAGRSQRASFEEIELSVDKDMFDVNVFGPIHLTRTLVNYWYNKNYSGQIAVTSSVAGITGAPFSATYCATKFALHGYFESLKVEGYPKGIRITLFCPGPVFSRLLQSAFTAKAGATVNKSHDENAKRMATDRCARLCVVAVAHKLNLSWITMQPILVFLYVERYFYELGTMVMTRMMTKEKLMTLREGK</sequence>
<keyword evidence="7" id="KW-1185">Reference proteome</keyword>
<dbReference type="Pfam" id="PF16413">
    <property type="entry name" value="Mlh1_C"/>
    <property type="match status" value="1"/>
</dbReference>
<evidence type="ECO:0000313" key="6">
    <source>
        <dbReference type="EMBL" id="KAG9510751.1"/>
    </source>
</evidence>
<evidence type="ECO:0000259" key="5">
    <source>
        <dbReference type="SMART" id="SM01340"/>
    </source>
</evidence>
<feature type="domain" description="DNA mismatch repair protein S5" evidence="5">
    <location>
        <begin position="224"/>
        <end position="342"/>
    </location>
</feature>
<feature type="region of interest" description="Disordered" evidence="4">
    <location>
        <begin position="385"/>
        <end position="409"/>
    </location>
</feature>
<evidence type="ECO:0000256" key="3">
    <source>
        <dbReference type="ARBA" id="ARBA00048287"/>
    </source>
</evidence>